<accession>K1JL40</accession>
<dbReference type="Gene3D" id="3.40.1710.10">
    <property type="entry name" value="abc type-2 transporter like domain"/>
    <property type="match status" value="1"/>
</dbReference>
<dbReference type="InterPro" id="IPR013525">
    <property type="entry name" value="ABC2_TM"/>
</dbReference>
<feature type="transmembrane region" description="Helical" evidence="6">
    <location>
        <begin position="270"/>
        <end position="291"/>
    </location>
</feature>
<dbReference type="PATRIC" id="fig|742823.3.peg.29"/>
<dbReference type="InterPro" id="IPR051449">
    <property type="entry name" value="ABC-2_transporter_component"/>
</dbReference>
<dbReference type="eggNOG" id="COG1668">
    <property type="taxonomic scope" value="Bacteria"/>
</dbReference>
<proteinExistence type="predicted"/>
<keyword evidence="2" id="KW-1003">Cell membrane</keyword>
<organism evidence="8 9">
    <name type="scientific">Sutterella wadsworthensis 2_1_59BFAA</name>
    <dbReference type="NCBI Taxonomy" id="742823"/>
    <lineage>
        <taxon>Bacteria</taxon>
        <taxon>Pseudomonadati</taxon>
        <taxon>Pseudomonadota</taxon>
        <taxon>Betaproteobacteria</taxon>
        <taxon>Burkholderiales</taxon>
        <taxon>Sutterellaceae</taxon>
        <taxon>Sutterella</taxon>
    </lineage>
</organism>
<comment type="subcellular location">
    <subcellularLocation>
        <location evidence="1">Cell membrane</location>
        <topology evidence="1">Multi-pass membrane protein</topology>
    </subcellularLocation>
</comment>
<dbReference type="RefSeq" id="WP_005432923.1">
    <property type="nucleotide sequence ID" value="NZ_JH815513.1"/>
</dbReference>
<reference evidence="8 9" key="1">
    <citation type="submission" date="2012-05" db="EMBL/GenBank/DDBJ databases">
        <title>The Genome Sequence of Sutterella wadsworthensis 2_1_59BFAA.</title>
        <authorList>
            <consortium name="The Broad Institute Genome Sequencing Platform"/>
            <person name="Earl A."/>
            <person name="Ward D."/>
            <person name="Feldgarden M."/>
            <person name="Gevers D."/>
            <person name="Daigneault M."/>
            <person name="Strauss J."/>
            <person name="Allen-Vercoe E."/>
            <person name="Walker B."/>
            <person name="Young S.K."/>
            <person name="Zeng Q."/>
            <person name="Gargeya S."/>
            <person name="Fitzgerald M."/>
            <person name="Haas B."/>
            <person name="Abouelleil A."/>
            <person name="Alvarado L."/>
            <person name="Arachchi H.M."/>
            <person name="Berlin A.M."/>
            <person name="Chapman S.B."/>
            <person name="Goldberg J."/>
            <person name="Griggs A."/>
            <person name="Gujja S."/>
            <person name="Hansen M."/>
            <person name="Howarth C."/>
            <person name="Imamovic A."/>
            <person name="Larimer J."/>
            <person name="McCowen C."/>
            <person name="Montmayeur A."/>
            <person name="Murphy C."/>
            <person name="Neiman D."/>
            <person name="Pearson M."/>
            <person name="Priest M."/>
            <person name="Roberts A."/>
            <person name="Saif S."/>
            <person name="Shea T."/>
            <person name="Sisk P."/>
            <person name="Sykes S."/>
            <person name="Wortman J."/>
            <person name="Nusbaum C."/>
            <person name="Birren B."/>
        </authorList>
    </citation>
    <scope>NUCLEOTIDE SEQUENCE [LARGE SCALE GENOMIC DNA]</scope>
    <source>
        <strain evidence="8 9">2_1_59BFAA</strain>
    </source>
</reference>
<keyword evidence="3 6" id="KW-0812">Transmembrane</keyword>
<gene>
    <name evidence="8" type="ORF">HMPREF9465_00028</name>
</gene>
<evidence type="ECO:0000256" key="5">
    <source>
        <dbReference type="ARBA" id="ARBA00023136"/>
    </source>
</evidence>
<evidence type="ECO:0000259" key="7">
    <source>
        <dbReference type="Pfam" id="PF12698"/>
    </source>
</evidence>
<dbReference type="GO" id="GO:0140359">
    <property type="term" value="F:ABC-type transporter activity"/>
    <property type="evidence" value="ECO:0007669"/>
    <property type="project" value="InterPro"/>
</dbReference>
<feature type="transmembrane region" description="Helical" evidence="6">
    <location>
        <begin position="190"/>
        <end position="213"/>
    </location>
</feature>
<feature type="transmembrane region" description="Helical" evidence="6">
    <location>
        <begin position="362"/>
        <end position="382"/>
    </location>
</feature>
<feature type="transmembrane region" description="Helical" evidence="6">
    <location>
        <begin position="298"/>
        <end position="318"/>
    </location>
</feature>
<sequence>MKHWFEGLVNTARIECRYTRRHPQQWVICALLPVMWLLFVANTFGTGLMTKLPVGLVNEDGGPLARELVMVLDAVPSLGLRGFETATEAEAALSRAETYGTIVIPRDFTKDSLNGRGSTLELIINKSYYAVGTILEVDVKTALAAVMKSAGTIRMTAARGGSLKAESNNLRIASPEVYFLGNTGFNFSAYLLPTLIPGLIALAAGLTFSGVLVREWRDGGATRLLAAANDFASAAILGKLLPWFVFYVVLGLCWVFGLTGVLGWTAAGSVGVWIGATVMLIAAMAAIAILFTAVSLSWPIAVSALICFAAPSFPFTGFSYPLESMTPGAAFFGQLLPLTHYLAVQGECWILNSPLDHVFTRLAPLALLIVVPMAAGLPILGVRLRAWSSKDPEKDRIRTLLVKESLITDETQGGAR</sequence>
<protein>
    <recommendedName>
        <fullName evidence="7">ABC-2 type transporter transmembrane domain-containing protein</fullName>
    </recommendedName>
</protein>
<dbReference type="PANTHER" id="PTHR30294">
    <property type="entry name" value="MEMBRANE COMPONENT OF ABC TRANSPORTER YHHJ-RELATED"/>
    <property type="match status" value="1"/>
</dbReference>
<evidence type="ECO:0000313" key="9">
    <source>
        <dbReference type="Proteomes" id="UP000005835"/>
    </source>
</evidence>
<dbReference type="Pfam" id="PF12698">
    <property type="entry name" value="ABC2_membrane_3"/>
    <property type="match status" value="1"/>
</dbReference>
<dbReference type="HOGENOM" id="CLU_039483_10_2_4"/>
<dbReference type="GO" id="GO:0005886">
    <property type="term" value="C:plasma membrane"/>
    <property type="evidence" value="ECO:0007669"/>
    <property type="project" value="UniProtKB-SubCell"/>
</dbReference>
<feature type="transmembrane region" description="Helical" evidence="6">
    <location>
        <begin position="26"/>
        <end position="45"/>
    </location>
</feature>
<evidence type="ECO:0000256" key="2">
    <source>
        <dbReference type="ARBA" id="ARBA00022475"/>
    </source>
</evidence>
<evidence type="ECO:0000256" key="4">
    <source>
        <dbReference type="ARBA" id="ARBA00022989"/>
    </source>
</evidence>
<keyword evidence="9" id="KW-1185">Reference proteome</keyword>
<dbReference type="PANTHER" id="PTHR30294:SF47">
    <property type="entry name" value="INNER MEMBRANE TRANSPORT PERMEASE YHHJ"/>
    <property type="match status" value="1"/>
</dbReference>
<name>K1JL40_9BURK</name>
<dbReference type="OrthoDB" id="9803577at2"/>
<evidence type="ECO:0000256" key="6">
    <source>
        <dbReference type="SAM" id="Phobius"/>
    </source>
</evidence>
<dbReference type="AlphaFoldDB" id="K1JL40"/>
<evidence type="ECO:0000256" key="3">
    <source>
        <dbReference type="ARBA" id="ARBA00022692"/>
    </source>
</evidence>
<dbReference type="Proteomes" id="UP000005835">
    <property type="component" value="Unassembled WGS sequence"/>
</dbReference>
<evidence type="ECO:0000313" key="8">
    <source>
        <dbReference type="EMBL" id="EKB32345.1"/>
    </source>
</evidence>
<comment type="caution">
    <text evidence="8">The sequence shown here is derived from an EMBL/GenBank/DDBJ whole genome shotgun (WGS) entry which is preliminary data.</text>
</comment>
<keyword evidence="5 6" id="KW-0472">Membrane</keyword>
<keyword evidence="4 6" id="KW-1133">Transmembrane helix</keyword>
<feature type="transmembrane region" description="Helical" evidence="6">
    <location>
        <begin position="240"/>
        <end position="264"/>
    </location>
</feature>
<dbReference type="STRING" id="742823.HMPREF9465_00028"/>
<dbReference type="EMBL" id="ADMG01000002">
    <property type="protein sequence ID" value="EKB32345.1"/>
    <property type="molecule type" value="Genomic_DNA"/>
</dbReference>
<evidence type="ECO:0000256" key="1">
    <source>
        <dbReference type="ARBA" id="ARBA00004651"/>
    </source>
</evidence>
<feature type="domain" description="ABC-2 type transporter transmembrane" evidence="7">
    <location>
        <begin position="26"/>
        <end position="375"/>
    </location>
</feature>